<dbReference type="AlphaFoldDB" id="A0A378JLK1"/>
<name>A0A378JLK1_9GAMM</name>
<gene>
    <name evidence="1" type="ORF">NCTC13316_01180</name>
</gene>
<organism evidence="1 2">
    <name type="scientific">Legionella busanensis</name>
    <dbReference type="NCBI Taxonomy" id="190655"/>
    <lineage>
        <taxon>Bacteria</taxon>
        <taxon>Pseudomonadati</taxon>
        <taxon>Pseudomonadota</taxon>
        <taxon>Gammaproteobacteria</taxon>
        <taxon>Legionellales</taxon>
        <taxon>Legionellaceae</taxon>
        <taxon>Legionella</taxon>
    </lineage>
</organism>
<protein>
    <submittedName>
        <fullName evidence="1">Uncharacterized protein</fullName>
    </submittedName>
</protein>
<keyword evidence="2" id="KW-1185">Reference proteome</keyword>
<dbReference type="Proteomes" id="UP000254794">
    <property type="component" value="Unassembled WGS sequence"/>
</dbReference>
<accession>A0A378JLK1</accession>
<evidence type="ECO:0000313" key="2">
    <source>
        <dbReference type="Proteomes" id="UP000254794"/>
    </source>
</evidence>
<sequence length="54" mass="6359">MQTPIPFANAHFMLINSFINYNVSPHWIYTSKPFARIKVTKKIKFNNNKMVVNC</sequence>
<dbReference type="EMBL" id="UGOD01000001">
    <property type="protein sequence ID" value="STX51089.1"/>
    <property type="molecule type" value="Genomic_DNA"/>
</dbReference>
<evidence type="ECO:0000313" key="1">
    <source>
        <dbReference type="EMBL" id="STX51089.1"/>
    </source>
</evidence>
<reference evidence="1 2" key="1">
    <citation type="submission" date="2018-06" db="EMBL/GenBank/DDBJ databases">
        <authorList>
            <consortium name="Pathogen Informatics"/>
            <person name="Doyle S."/>
        </authorList>
    </citation>
    <scope>NUCLEOTIDE SEQUENCE [LARGE SCALE GENOMIC DNA]</scope>
    <source>
        <strain evidence="1 2">NCTC13316</strain>
    </source>
</reference>
<proteinExistence type="predicted"/>